<dbReference type="EMBL" id="LJRR01000274">
    <property type="protein sequence ID" value="KPZ14127.1"/>
    <property type="molecule type" value="Genomic_DNA"/>
</dbReference>
<protein>
    <submittedName>
        <fullName evidence="1">Uncharacterized protein</fullName>
    </submittedName>
</protein>
<dbReference type="AlphaFoldDB" id="A0A0Q0D8D4"/>
<organism evidence="1 2">
    <name type="scientific">Pseudomonas syringae pv. viburni</name>
    <dbReference type="NCBI Taxonomy" id="251703"/>
    <lineage>
        <taxon>Bacteria</taxon>
        <taxon>Pseudomonadati</taxon>
        <taxon>Pseudomonadota</taxon>
        <taxon>Gammaproteobacteria</taxon>
        <taxon>Pseudomonadales</taxon>
        <taxon>Pseudomonadaceae</taxon>
        <taxon>Pseudomonas</taxon>
    </lineage>
</organism>
<comment type="caution">
    <text evidence="1">The sequence shown here is derived from an EMBL/GenBank/DDBJ whole genome shotgun (WGS) entry which is preliminary data.</text>
</comment>
<evidence type="ECO:0000313" key="1">
    <source>
        <dbReference type="EMBL" id="KPZ14127.1"/>
    </source>
</evidence>
<name>A0A0Q0D8D4_9PSED</name>
<sequence>MGLDAECRSVTTFYGHSVGTECPYRLRTASCGMVQVLVCATCAFFR</sequence>
<proteinExistence type="predicted"/>
<evidence type="ECO:0000313" key="2">
    <source>
        <dbReference type="Proteomes" id="UP000050317"/>
    </source>
</evidence>
<accession>A0A0Q0D8D4</accession>
<gene>
    <name evidence="1" type="ORF">ALO40_101317</name>
</gene>
<dbReference type="Proteomes" id="UP000050317">
    <property type="component" value="Unassembled WGS sequence"/>
</dbReference>
<reference evidence="1 2" key="1">
    <citation type="submission" date="2015-09" db="EMBL/GenBank/DDBJ databases">
        <title>Genome announcement of multiple Pseudomonas syringae strains.</title>
        <authorList>
            <person name="Thakur S."/>
            <person name="Wang P.W."/>
            <person name="Gong Y."/>
            <person name="Weir B.S."/>
            <person name="Guttman D.S."/>
        </authorList>
    </citation>
    <scope>NUCLEOTIDE SEQUENCE [LARGE SCALE GENOMIC DNA]</scope>
    <source>
        <strain evidence="1 2">ICMP3963</strain>
    </source>
</reference>